<dbReference type="STRING" id="3760.A0A251QCA8"/>
<dbReference type="GO" id="GO:0005783">
    <property type="term" value="C:endoplasmic reticulum"/>
    <property type="evidence" value="ECO:0007669"/>
    <property type="project" value="UniProtKB-SubCell"/>
</dbReference>
<keyword evidence="1 6" id="KW-0813">Transport</keyword>
<keyword evidence="2 6" id="KW-0256">Endoplasmic reticulum</keyword>
<dbReference type="GO" id="GO:0005794">
    <property type="term" value="C:Golgi apparatus"/>
    <property type="evidence" value="ECO:0007669"/>
    <property type="project" value="UniProtKB-SubCell"/>
</dbReference>
<dbReference type="Pfam" id="PF04099">
    <property type="entry name" value="Sybindin"/>
    <property type="match status" value="1"/>
</dbReference>
<evidence type="ECO:0000256" key="5">
    <source>
        <dbReference type="ARBA" id="ARBA00038167"/>
    </source>
</evidence>
<dbReference type="SMART" id="SM01399">
    <property type="entry name" value="Sybindin"/>
    <property type="match status" value="1"/>
</dbReference>
<dbReference type="SUPFAM" id="SSF64356">
    <property type="entry name" value="SNARE-like"/>
    <property type="match status" value="1"/>
</dbReference>
<reference evidence="7 8" key="1">
    <citation type="journal article" date="2013" name="Nat. Genet.">
        <title>The high-quality draft genome of peach (Prunus persica) identifies unique patterns of genetic diversity, domestication and genome evolution.</title>
        <authorList>
            <consortium name="International Peach Genome Initiative"/>
            <person name="Verde I."/>
            <person name="Abbott A.G."/>
            <person name="Scalabrin S."/>
            <person name="Jung S."/>
            <person name="Shu S."/>
            <person name="Marroni F."/>
            <person name="Zhebentyayeva T."/>
            <person name="Dettori M.T."/>
            <person name="Grimwood J."/>
            <person name="Cattonaro F."/>
            <person name="Zuccolo A."/>
            <person name="Rossini L."/>
            <person name="Jenkins J."/>
            <person name="Vendramin E."/>
            <person name="Meisel L.A."/>
            <person name="Decroocq V."/>
            <person name="Sosinski B."/>
            <person name="Prochnik S."/>
            <person name="Mitros T."/>
            <person name="Policriti A."/>
            <person name="Cipriani G."/>
            <person name="Dondini L."/>
            <person name="Ficklin S."/>
            <person name="Goodstein D.M."/>
            <person name="Xuan P."/>
            <person name="Del Fabbro C."/>
            <person name="Aramini V."/>
            <person name="Copetti D."/>
            <person name="Gonzalez S."/>
            <person name="Horner D.S."/>
            <person name="Falchi R."/>
            <person name="Lucas S."/>
            <person name="Mica E."/>
            <person name="Maldonado J."/>
            <person name="Lazzari B."/>
            <person name="Bielenberg D."/>
            <person name="Pirona R."/>
            <person name="Miculan M."/>
            <person name="Barakat A."/>
            <person name="Testolin R."/>
            <person name="Stella A."/>
            <person name="Tartarini S."/>
            <person name="Tonutti P."/>
            <person name="Arus P."/>
            <person name="Orellana A."/>
            <person name="Wells C."/>
            <person name="Main D."/>
            <person name="Vizzotto G."/>
            <person name="Silva H."/>
            <person name="Salamini F."/>
            <person name="Schmutz J."/>
            <person name="Morgante M."/>
            <person name="Rokhsar D.S."/>
        </authorList>
    </citation>
    <scope>NUCLEOTIDE SEQUENCE [LARGE SCALE GENOMIC DNA]</scope>
    <source>
        <strain evidence="8">cv. Nemared</strain>
    </source>
</reference>
<evidence type="ECO:0000256" key="1">
    <source>
        <dbReference type="ARBA" id="ARBA00022448"/>
    </source>
</evidence>
<protein>
    <recommendedName>
        <fullName evidence="6">Trafficking protein particle complex subunit</fullName>
    </recommendedName>
</protein>
<dbReference type="Proteomes" id="UP000006882">
    <property type="component" value="Chromosome G2"/>
</dbReference>
<dbReference type="EMBL" id="CM007652">
    <property type="protein sequence ID" value="ONI21476.1"/>
    <property type="molecule type" value="Genomic_DNA"/>
</dbReference>
<gene>
    <name evidence="7" type="ORF">PRUPE_2G068700</name>
</gene>
<evidence type="ECO:0000256" key="2">
    <source>
        <dbReference type="ARBA" id="ARBA00022824"/>
    </source>
</evidence>
<keyword evidence="8" id="KW-1185">Reference proteome</keyword>
<comment type="similarity">
    <text evidence="5">Belongs to the TRAPP small subunits family. BET5 subfamily.</text>
</comment>
<keyword evidence="3 6" id="KW-0931">ER-Golgi transport</keyword>
<evidence type="ECO:0000313" key="8">
    <source>
        <dbReference type="Proteomes" id="UP000006882"/>
    </source>
</evidence>
<dbReference type="AlphaFoldDB" id="A0A251QCA8"/>
<dbReference type="PANTHER" id="PTHR23249:SF16">
    <property type="entry name" value="TRAFFICKING PROTEIN PARTICLE COMPLEX SUBUNIT 1"/>
    <property type="match status" value="1"/>
</dbReference>
<dbReference type="PANTHER" id="PTHR23249">
    <property type="entry name" value="TRAFFICKING PROTEIN PARTICLE COMPLEX SUBUNIT"/>
    <property type="match status" value="1"/>
</dbReference>
<organism evidence="7 8">
    <name type="scientific">Prunus persica</name>
    <name type="common">Peach</name>
    <name type="synonym">Amygdalus persica</name>
    <dbReference type="NCBI Taxonomy" id="3760"/>
    <lineage>
        <taxon>Eukaryota</taxon>
        <taxon>Viridiplantae</taxon>
        <taxon>Streptophyta</taxon>
        <taxon>Embryophyta</taxon>
        <taxon>Tracheophyta</taxon>
        <taxon>Spermatophyta</taxon>
        <taxon>Magnoliopsida</taxon>
        <taxon>eudicotyledons</taxon>
        <taxon>Gunneridae</taxon>
        <taxon>Pentapetalae</taxon>
        <taxon>rosids</taxon>
        <taxon>fabids</taxon>
        <taxon>Rosales</taxon>
        <taxon>Rosaceae</taxon>
        <taxon>Amygdaloideae</taxon>
        <taxon>Amygdaleae</taxon>
        <taxon>Prunus</taxon>
    </lineage>
</organism>
<comment type="subcellular location">
    <subcellularLocation>
        <location evidence="6">Endoplasmic reticulum</location>
    </subcellularLocation>
    <subcellularLocation>
        <location evidence="6">Golgi apparatus</location>
        <location evidence="6">cis-Golgi network</location>
    </subcellularLocation>
</comment>
<feature type="non-terminal residue" evidence="7">
    <location>
        <position position="78"/>
    </location>
</feature>
<dbReference type="InterPro" id="IPR007233">
    <property type="entry name" value="TRAPPC"/>
</dbReference>
<evidence type="ECO:0000256" key="4">
    <source>
        <dbReference type="ARBA" id="ARBA00023034"/>
    </source>
</evidence>
<sequence>ANLCVPQLPGQGCSFHSFLTNTYKLTFMESPFGIKCVQIILVTHPRTGDLRESLKYIYNLYVEYVVKNPLCTSGTPIR</sequence>
<dbReference type="Gramene" id="ONI21476">
    <property type="protein sequence ID" value="ONI21476"/>
    <property type="gene ID" value="PRUPE_2G068700"/>
</dbReference>
<dbReference type="GO" id="GO:0030008">
    <property type="term" value="C:TRAPP complex"/>
    <property type="evidence" value="ECO:0000318"/>
    <property type="project" value="GO_Central"/>
</dbReference>
<name>A0A251QCA8_PRUPE</name>
<dbReference type="InterPro" id="IPR011012">
    <property type="entry name" value="Longin-like_dom_sf"/>
</dbReference>
<evidence type="ECO:0000313" key="7">
    <source>
        <dbReference type="EMBL" id="ONI21476.1"/>
    </source>
</evidence>
<accession>A0A251QCA8</accession>
<evidence type="ECO:0000256" key="3">
    <source>
        <dbReference type="ARBA" id="ARBA00022892"/>
    </source>
</evidence>
<dbReference type="Gene3D" id="3.30.450.70">
    <property type="match status" value="1"/>
</dbReference>
<dbReference type="GO" id="GO:0006888">
    <property type="term" value="P:endoplasmic reticulum to Golgi vesicle-mediated transport"/>
    <property type="evidence" value="ECO:0000318"/>
    <property type="project" value="GO_Central"/>
</dbReference>
<evidence type="ECO:0000256" key="6">
    <source>
        <dbReference type="RuleBase" id="RU366065"/>
    </source>
</evidence>
<comment type="subunit">
    <text evidence="6">Part of the multisubunit transport protein particle (TRAPP) complex.</text>
</comment>
<proteinExistence type="inferred from homology"/>
<keyword evidence="4 6" id="KW-0333">Golgi apparatus</keyword>